<feature type="region of interest" description="Disordered" evidence="1">
    <location>
        <begin position="1"/>
        <end position="60"/>
    </location>
</feature>
<proteinExistence type="predicted"/>
<sequence>MGVGVEQFEGGTSGGHGQRVPGQGAGLVDATQRGEVVHDVPASAEGTDREPAADDLAEAP</sequence>
<feature type="non-terminal residue" evidence="2">
    <location>
        <position position="60"/>
    </location>
</feature>
<accession>A0A382FL79</accession>
<gene>
    <name evidence="2" type="ORF">METZ01_LOCUS216702</name>
</gene>
<protein>
    <submittedName>
        <fullName evidence="2">Uncharacterized protein</fullName>
    </submittedName>
</protein>
<evidence type="ECO:0000313" key="2">
    <source>
        <dbReference type="EMBL" id="SVB63848.1"/>
    </source>
</evidence>
<evidence type="ECO:0000256" key="1">
    <source>
        <dbReference type="SAM" id="MobiDB-lite"/>
    </source>
</evidence>
<dbReference type="EMBL" id="UINC01050640">
    <property type="protein sequence ID" value="SVB63848.1"/>
    <property type="molecule type" value="Genomic_DNA"/>
</dbReference>
<organism evidence="2">
    <name type="scientific">marine metagenome</name>
    <dbReference type="NCBI Taxonomy" id="408172"/>
    <lineage>
        <taxon>unclassified sequences</taxon>
        <taxon>metagenomes</taxon>
        <taxon>ecological metagenomes</taxon>
    </lineage>
</organism>
<reference evidence="2" key="1">
    <citation type="submission" date="2018-05" db="EMBL/GenBank/DDBJ databases">
        <authorList>
            <person name="Lanie J.A."/>
            <person name="Ng W.-L."/>
            <person name="Kazmierczak K.M."/>
            <person name="Andrzejewski T.M."/>
            <person name="Davidsen T.M."/>
            <person name="Wayne K.J."/>
            <person name="Tettelin H."/>
            <person name="Glass J.I."/>
            <person name="Rusch D."/>
            <person name="Podicherti R."/>
            <person name="Tsui H.-C.T."/>
            <person name="Winkler M.E."/>
        </authorList>
    </citation>
    <scope>NUCLEOTIDE SEQUENCE</scope>
</reference>
<name>A0A382FL79_9ZZZZ</name>
<dbReference type="AlphaFoldDB" id="A0A382FL79"/>